<evidence type="ECO:0000256" key="7">
    <source>
        <dbReference type="ARBA" id="ARBA00022798"/>
    </source>
</evidence>
<comment type="similarity">
    <text evidence="3">Belongs to the long-chain O-acyltransferase family.</text>
</comment>
<dbReference type="EMBL" id="JBHMBE010000002">
    <property type="protein sequence ID" value="MFB9645395.1"/>
    <property type="molecule type" value="Genomic_DNA"/>
</dbReference>
<dbReference type="PANTHER" id="PTHR31650">
    <property type="entry name" value="O-ACYLTRANSFERASE (WSD1-LIKE) FAMILY PROTEIN"/>
    <property type="match status" value="1"/>
</dbReference>
<dbReference type="InterPro" id="IPR045034">
    <property type="entry name" value="O-acyltransferase_WSD1-like"/>
</dbReference>
<dbReference type="Proteomes" id="UP001589611">
    <property type="component" value="Unassembled WGS sequence"/>
</dbReference>
<keyword evidence="9" id="KW-0012">Acyltransferase</keyword>
<sequence length="423" mass="44788">MRGLPRLAAVDEANLVLDHPGQVNVFLVAGLLAEGGFVHAGGVLDVDAVRRHVGERIATLPQLRRVAVADGHRHRWAEAPPDLEEHIRLVAAVGGLPGLERLCGELMSVPLPRDRPMWELLLVPGAGPVGVAMVLRIHHALADGMAAVAIVQQIFHPGAASVAAADAPRPAAVPALERDLRSILARAMFRLHRMRLTLSGREVGSTVLLGERSARRGVTFLDAGLTALEENARVCGATVNDALLAAVAAGYRAALTAAGEGIPDALPVSVPVALRRRGTAGNQVGVMLVRLPLRESDPQARIRNIARQTKVEKTTARQQGTLEFMRGPVGARLMDRLARRQHMVAGFVTNVPGPSGAVELAGARIAAIWPVAVLAANVRLGVAAISYDGRLYCGVHFDPDHVAGAEFARGMKAELDHQTAPNT</sequence>
<accession>A0ABV5SYG2</accession>
<evidence type="ECO:0000259" key="12">
    <source>
        <dbReference type="Pfam" id="PF06974"/>
    </source>
</evidence>
<dbReference type="PANTHER" id="PTHR31650:SF1">
    <property type="entry name" value="WAX ESTER SYNTHASE_DIACYLGLYCEROL ACYLTRANSFERASE 4-RELATED"/>
    <property type="match status" value="1"/>
</dbReference>
<dbReference type="InterPro" id="IPR004255">
    <property type="entry name" value="O-acyltransferase_WSD1_N"/>
</dbReference>
<dbReference type="Pfam" id="PF06974">
    <property type="entry name" value="WS_DGAT_C"/>
    <property type="match status" value="1"/>
</dbReference>
<gene>
    <name evidence="13" type="ORF">ACFFPJ_06260</name>
</gene>
<evidence type="ECO:0000256" key="3">
    <source>
        <dbReference type="ARBA" id="ARBA00009587"/>
    </source>
</evidence>
<evidence type="ECO:0000259" key="11">
    <source>
        <dbReference type="Pfam" id="PF03007"/>
    </source>
</evidence>
<organism evidence="13 14">
    <name type="scientific">Microbacterium terregens</name>
    <dbReference type="NCBI Taxonomy" id="69363"/>
    <lineage>
        <taxon>Bacteria</taxon>
        <taxon>Bacillati</taxon>
        <taxon>Actinomycetota</taxon>
        <taxon>Actinomycetes</taxon>
        <taxon>Micrococcales</taxon>
        <taxon>Microbacteriaceae</taxon>
        <taxon>Microbacterium</taxon>
    </lineage>
</organism>
<evidence type="ECO:0000256" key="4">
    <source>
        <dbReference type="ARBA" id="ARBA00013244"/>
    </source>
</evidence>
<evidence type="ECO:0000256" key="2">
    <source>
        <dbReference type="ARBA" id="ARBA00005189"/>
    </source>
</evidence>
<evidence type="ECO:0000256" key="8">
    <source>
        <dbReference type="ARBA" id="ARBA00023098"/>
    </source>
</evidence>
<comment type="catalytic activity">
    <reaction evidence="10">
        <text>an acyl-CoA + a 1,2-diacyl-sn-glycerol = a triacyl-sn-glycerol + CoA</text>
        <dbReference type="Rhea" id="RHEA:10868"/>
        <dbReference type="ChEBI" id="CHEBI:17815"/>
        <dbReference type="ChEBI" id="CHEBI:57287"/>
        <dbReference type="ChEBI" id="CHEBI:58342"/>
        <dbReference type="ChEBI" id="CHEBI:64615"/>
        <dbReference type="EC" id="2.3.1.20"/>
    </reaction>
</comment>
<evidence type="ECO:0000256" key="10">
    <source>
        <dbReference type="ARBA" id="ARBA00048109"/>
    </source>
</evidence>
<dbReference type="InterPro" id="IPR023213">
    <property type="entry name" value="CAT-like_dom_sf"/>
</dbReference>
<feature type="domain" description="O-acyltransferase WSD1 C-terminal" evidence="12">
    <location>
        <begin position="281"/>
        <end position="416"/>
    </location>
</feature>
<keyword evidence="8" id="KW-0443">Lipid metabolism</keyword>
<keyword evidence="6" id="KW-0808">Transferase</keyword>
<protein>
    <recommendedName>
        <fullName evidence="4">diacylglycerol O-acyltransferase</fullName>
        <ecNumber evidence="4">2.3.1.20</ecNumber>
    </recommendedName>
</protein>
<keyword evidence="5" id="KW-0444">Lipid biosynthesis</keyword>
<comment type="caution">
    <text evidence="13">The sequence shown here is derived from an EMBL/GenBank/DDBJ whole genome shotgun (WGS) entry which is preliminary data.</text>
</comment>
<dbReference type="SUPFAM" id="SSF52777">
    <property type="entry name" value="CoA-dependent acyltransferases"/>
    <property type="match status" value="2"/>
</dbReference>
<evidence type="ECO:0000256" key="6">
    <source>
        <dbReference type="ARBA" id="ARBA00022679"/>
    </source>
</evidence>
<comment type="pathway">
    <text evidence="2">Lipid metabolism.</text>
</comment>
<dbReference type="Gene3D" id="3.30.559.10">
    <property type="entry name" value="Chloramphenicol acetyltransferase-like domain"/>
    <property type="match status" value="1"/>
</dbReference>
<reference evidence="13 14" key="1">
    <citation type="submission" date="2024-09" db="EMBL/GenBank/DDBJ databases">
        <authorList>
            <person name="Sun Q."/>
            <person name="Mori K."/>
        </authorList>
    </citation>
    <scope>NUCLEOTIDE SEQUENCE [LARGE SCALE GENOMIC DNA]</scope>
    <source>
        <strain evidence="13 14">JCM 1342</strain>
    </source>
</reference>
<evidence type="ECO:0000256" key="5">
    <source>
        <dbReference type="ARBA" id="ARBA00022516"/>
    </source>
</evidence>
<proteinExistence type="inferred from homology"/>
<keyword evidence="14" id="KW-1185">Reference proteome</keyword>
<evidence type="ECO:0000313" key="14">
    <source>
        <dbReference type="Proteomes" id="UP001589611"/>
    </source>
</evidence>
<feature type="domain" description="O-acyltransferase WSD1-like N-terminal" evidence="11">
    <location>
        <begin position="43"/>
        <end position="194"/>
    </location>
</feature>
<dbReference type="RefSeq" id="WP_344714460.1">
    <property type="nucleotide sequence ID" value="NZ_BAAAWH010000001.1"/>
</dbReference>
<dbReference type="Gene3D" id="3.30.559.30">
    <property type="entry name" value="Nonribosomal peptide synthetase, condensation domain"/>
    <property type="match status" value="1"/>
</dbReference>
<keyword evidence="7" id="KW-0319">Glycerol metabolism</keyword>
<evidence type="ECO:0000256" key="1">
    <source>
        <dbReference type="ARBA" id="ARBA00004771"/>
    </source>
</evidence>
<dbReference type="EC" id="2.3.1.20" evidence="4"/>
<evidence type="ECO:0000313" key="13">
    <source>
        <dbReference type="EMBL" id="MFB9645395.1"/>
    </source>
</evidence>
<evidence type="ECO:0000256" key="9">
    <source>
        <dbReference type="ARBA" id="ARBA00023315"/>
    </source>
</evidence>
<dbReference type="Pfam" id="PF03007">
    <property type="entry name" value="WS_DGAT_cat"/>
    <property type="match status" value="1"/>
</dbReference>
<dbReference type="InterPro" id="IPR009721">
    <property type="entry name" value="O-acyltransferase_WSD1_C"/>
</dbReference>
<comment type="pathway">
    <text evidence="1">Glycerolipid metabolism; triacylglycerol biosynthesis.</text>
</comment>
<name>A0ABV5SYG2_9MICO</name>